<dbReference type="EMBL" id="NFFZ01000014">
    <property type="protein sequence ID" value="OTI58217.1"/>
    <property type="molecule type" value="Genomic_DNA"/>
</dbReference>
<dbReference type="InterPro" id="IPR051459">
    <property type="entry name" value="Cytochrome_c-type_DH"/>
</dbReference>
<dbReference type="InterPro" id="IPR009056">
    <property type="entry name" value="Cyt_c-like_dom"/>
</dbReference>
<keyword evidence="4" id="KW-0249">Electron transport</keyword>
<dbReference type="GO" id="GO:0016020">
    <property type="term" value="C:membrane"/>
    <property type="evidence" value="ECO:0007669"/>
    <property type="project" value="InterPro"/>
</dbReference>
<evidence type="ECO:0000256" key="7">
    <source>
        <dbReference type="PIRSR" id="PIRSR000018-51"/>
    </source>
</evidence>
<dbReference type="InterPro" id="IPR036909">
    <property type="entry name" value="Cyt_c-like_dom_sf"/>
</dbReference>
<dbReference type="PIRSF" id="PIRSF000018">
    <property type="entry name" value="Mb_ADH_cyt_c"/>
    <property type="match status" value="1"/>
</dbReference>
<comment type="cofactor">
    <cofactor evidence="6">
        <name>heme c</name>
        <dbReference type="ChEBI" id="CHEBI:61717"/>
    </cofactor>
    <text evidence="6">Binds 3 heme c groups covalently per subunit.</text>
</comment>
<dbReference type="Gene3D" id="1.10.760.10">
    <property type="entry name" value="Cytochrome c-like domain"/>
    <property type="match status" value="2"/>
</dbReference>
<keyword evidence="5 7" id="KW-0408">Iron</keyword>
<evidence type="ECO:0000256" key="6">
    <source>
        <dbReference type="PIRSR" id="PIRSR000018-50"/>
    </source>
</evidence>
<feature type="binding site" description="covalent" evidence="6">
    <location>
        <position position="191"/>
    </location>
    <ligand>
        <name>heme c</name>
        <dbReference type="ChEBI" id="CHEBI:61717"/>
        <label>2</label>
    </ligand>
</feature>
<name>A0A072ZP43_PSEAI</name>
<accession>A0A072ZP43</accession>
<dbReference type="GO" id="GO:0009055">
    <property type="term" value="F:electron transfer activity"/>
    <property type="evidence" value="ECO:0007669"/>
    <property type="project" value="InterPro"/>
</dbReference>
<feature type="binding site" description="covalent" evidence="6">
    <location>
        <position position="42"/>
    </location>
    <ligand>
        <name>heme c</name>
        <dbReference type="ChEBI" id="CHEBI:61717"/>
        <label>1</label>
    </ligand>
</feature>
<evidence type="ECO:0000313" key="8">
    <source>
        <dbReference type="EMBL" id="OTI58217.1"/>
    </source>
</evidence>
<dbReference type="SUPFAM" id="SSF46626">
    <property type="entry name" value="Cytochrome c"/>
    <property type="match status" value="3"/>
</dbReference>
<evidence type="ECO:0000256" key="5">
    <source>
        <dbReference type="ARBA" id="ARBA00023004"/>
    </source>
</evidence>
<dbReference type="PRINTS" id="PR00605">
    <property type="entry name" value="CYTCHROMECIC"/>
</dbReference>
<feature type="binding site" description="axial binding residue" evidence="7">
    <location>
        <position position="314"/>
    </location>
    <ligand>
        <name>heme c</name>
        <dbReference type="ChEBI" id="CHEBI:61717"/>
        <label>3</label>
    </ligand>
    <ligandPart>
        <name>Fe</name>
        <dbReference type="ChEBI" id="CHEBI:18248"/>
    </ligandPart>
</feature>
<feature type="binding site" description="covalent" evidence="6">
    <location>
        <position position="313"/>
    </location>
    <ligand>
        <name>heme c</name>
        <dbReference type="ChEBI" id="CHEBI:61717"/>
        <label>3</label>
    </ligand>
</feature>
<proteinExistence type="predicted"/>
<evidence type="ECO:0000256" key="4">
    <source>
        <dbReference type="ARBA" id="ARBA00022982"/>
    </source>
</evidence>
<evidence type="ECO:0000256" key="2">
    <source>
        <dbReference type="ARBA" id="ARBA00022617"/>
    </source>
</evidence>
<feature type="binding site" description="covalent" evidence="6">
    <location>
        <position position="45"/>
    </location>
    <ligand>
        <name>heme c</name>
        <dbReference type="ChEBI" id="CHEBI:61717"/>
        <label>1</label>
    </ligand>
</feature>
<evidence type="ECO:0000256" key="1">
    <source>
        <dbReference type="ARBA" id="ARBA00022448"/>
    </source>
</evidence>
<evidence type="ECO:0000256" key="3">
    <source>
        <dbReference type="ARBA" id="ARBA00022723"/>
    </source>
</evidence>
<dbReference type="PANTHER" id="PTHR35008">
    <property type="entry name" value="BLL4482 PROTEIN-RELATED"/>
    <property type="match status" value="1"/>
</dbReference>
<reference evidence="8 9" key="1">
    <citation type="submission" date="2017-05" db="EMBL/GenBank/DDBJ databases">
        <authorList>
            <person name="Song R."/>
            <person name="Chenine A.L."/>
            <person name="Ruprecht R.M."/>
        </authorList>
    </citation>
    <scope>NUCLEOTIDE SEQUENCE [LARGE SCALE GENOMIC DNA]</scope>
    <source>
        <strain evidence="8 9">S567_C10_BS</strain>
    </source>
</reference>
<gene>
    <name evidence="8" type="ORF">CAZ10_24165</name>
</gene>
<dbReference type="Proteomes" id="UP000194857">
    <property type="component" value="Unassembled WGS sequence"/>
</dbReference>
<comment type="caution">
    <text evidence="8">The sequence shown here is derived from an EMBL/GenBank/DDBJ whole genome shotgun (WGS) entry which is preliminary data.</text>
</comment>
<keyword evidence="3 7" id="KW-0479">Metal-binding</keyword>
<dbReference type="GO" id="GO:0005506">
    <property type="term" value="F:iron ion binding"/>
    <property type="evidence" value="ECO:0007669"/>
    <property type="project" value="InterPro"/>
</dbReference>
<keyword evidence="1" id="KW-0813">Transport</keyword>
<feature type="binding site" description="covalent" evidence="6">
    <location>
        <position position="310"/>
    </location>
    <ligand>
        <name>heme c</name>
        <dbReference type="ChEBI" id="CHEBI:61717"/>
        <label>3</label>
    </ligand>
</feature>
<dbReference type="GO" id="GO:0016614">
    <property type="term" value="F:oxidoreductase activity, acting on CH-OH group of donors"/>
    <property type="evidence" value="ECO:0007669"/>
    <property type="project" value="InterPro"/>
</dbReference>
<feature type="binding site" description="axial binding residue" evidence="7">
    <location>
        <position position="46"/>
    </location>
    <ligand>
        <name>heme c</name>
        <dbReference type="ChEBI" id="CHEBI:61717"/>
        <label>1</label>
    </ligand>
    <ligandPart>
        <name>Fe</name>
        <dbReference type="ChEBI" id="CHEBI:18248"/>
    </ligandPart>
</feature>
<feature type="binding site" description="axial binding residue" evidence="7">
    <location>
        <position position="192"/>
    </location>
    <ligand>
        <name>heme c</name>
        <dbReference type="ChEBI" id="CHEBI:61717"/>
        <label>2</label>
    </ligand>
    <ligandPart>
        <name>Fe</name>
        <dbReference type="ChEBI" id="CHEBI:18248"/>
    </ligandPart>
</feature>
<dbReference type="PANTHER" id="PTHR35008:SF4">
    <property type="entry name" value="BLL4482 PROTEIN"/>
    <property type="match status" value="1"/>
</dbReference>
<dbReference type="AlphaFoldDB" id="A0A072ZP43"/>
<protein>
    <submittedName>
        <fullName evidence="8">Cytochrome C oxidase Cbb3</fullName>
    </submittedName>
</protein>
<keyword evidence="2 6" id="KW-0349">Heme</keyword>
<evidence type="ECO:0000313" key="9">
    <source>
        <dbReference type="Proteomes" id="UP000194857"/>
    </source>
</evidence>
<organism evidence="8 9">
    <name type="scientific">Pseudomonas aeruginosa</name>
    <dbReference type="NCBI Taxonomy" id="287"/>
    <lineage>
        <taxon>Bacteria</taxon>
        <taxon>Pseudomonadati</taxon>
        <taxon>Pseudomonadota</taxon>
        <taxon>Gammaproteobacteria</taxon>
        <taxon>Pseudomonadales</taxon>
        <taxon>Pseudomonadaceae</taxon>
        <taxon>Pseudomonas</taxon>
    </lineage>
</organism>
<dbReference type="Pfam" id="PF00034">
    <property type="entry name" value="Cytochrom_C"/>
    <property type="match status" value="2"/>
</dbReference>
<dbReference type="GO" id="GO:0020037">
    <property type="term" value="F:heme binding"/>
    <property type="evidence" value="ECO:0007669"/>
    <property type="project" value="InterPro"/>
</dbReference>
<dbReference type="eggNOG" id="COG2010">
    <property type="taxonomic scope" value="Bacteria"/>
</dbReference>
<dbReference type="InterPro" id="IPR014353">
    <property type="entry name" value="Membr-bd_ADH_cyt_c"/>
</dbReference>
<dbReference type="RefSeq" id="WP_003116295.1">
    <property type="nucleotide sequence ID" value="NZ_AP014839.1"/>
</dbReference>
<feature type="binding site" description="covalent" evidence="6">
    <location>
        <position position="188"/>
    </location>
    <ligand>
        <name>heme c</name>
        <dbReference type="ChEBI" id="CHEBI:61717"/>
        <label>2</label>
    </ligand>
</feature>
<dbReference type="PROSITE" id="PS51007">
    <property type="entry name" value="CYTC"/>
    <property type="match status" value="3"/>
</dbReference>
<sequence>MKRTLSGLALALAALSPFLASAAGADAALVKRGEYLARAADCMACHTAEGGAPFAGGLPIQSPFGTIYGTNITPDKEHGIGAYSADEFFAALTEGKRKDGAYLYPAMPYTSYHLIEREDADAIYAYLMAQEPIARPAPQTSLSFPFNVRMGLAGWNLLYGKSVRLQPEEGRSEAWKRGQYMVEVLGHCGECHTPRNLAGALEQDKRLSGGLLNGYLAPSLLPGDLAARGWTQPDLASFLKHGMSAQGSMFNEMFPVVHHSTQHLDDSDLAAMATYLLGDQPPPAKVVQALPEAQLNDSGKRGRQQYLNVCAGCHGGEGEGKPHIAVAMNGNTTLRLQDPRNLLRVIEDGIVEQQFTGFERMQPMPGFAGKLDDEQLTDLLNYLRQTWGGLPGDLGPQQVAQLKMESASAHTVKVK</sequence>
<dbReference type="InterPro" id="IPR008168">
    <property type="entry name" value="Cyt_C_IC"/>
</dbReference>